<feature type="domain" description="ABC transporter" evidence="7">
    <location>
        <begin position="4"/>
        <end position="251"/>
    </location>
</feature>
<dbReference type="AlphaFoldDB" id="S0KR43"/>
<dbReference type="GO" id="GO:0005524">
    <property type="term" value="F:ATP binding"/>
    <property type="evidence" value="ECO:0007669"/>
    <property type="project" value="UniProtKB-KW"/>
</dbReference>
<name>S0KR43_9ENTE</name>
<dbReference type="GO" id="GO:0016887">
    <property type="term" value="F:ATP hydrolysis activity"/>
    <property type="evidence" value="ECO:0007669"/>
    <property type="project" value="InterPro"/>
</dbReference>
<keyword evidence="9" id="KW-1185">Reference proteome</keyword>
<dbReference type="OrthoDB" id="9776369at2"/>
<dbReference type="GO" id="GO:0005886">
    <property type="term" value="C:plasma membrane"/>
    <property type="evidence" value="ECO:0007669"/>
    <property type="project" value="UniProtKB-SubCell"/>
</dbReference>
<dbReference type="InterPro" id="IPR050166">
    <property type="entry name" value="ABC_transporter_ATP-bind"/>
</dbReference>
<dbReference type="Proteomes" id="UP000014127">
    <property type="component" value="Unassembled WGS sequence"/>
</dbReference>
<evidence type="ECO:0000259" key="7">
    <source>
        <dbReference type="PROSITE" id="PS50893"/>
    </source>
</evidence>
<keyword evidence="3" id="KW-1003">Cell membrane</keyword>
<dbReference type="PANTHER" id="PTHR42788">
    <property type="entry name" value="TAURINE IMPORT ATP-BINDING PROTEIN-RELATED"/>
    <property type="match status" value="1"/>
</dbReference>
<evidence type="ECO:0000313" key="9">
    <source>
        <dbReference type="Proteomes" id="UP000014127"/>
    </source>
</evidence>
<dbReference type="PATRIC" id="fig|1139219.3.peg.783"/>
<evidence type="ECO:0000256" key="2">
    <source>
        <dbReference type="ARBA" id="ARBA00022448"/>
    </source>
</evidence>
<evidence type="ECO:0000256" key="1">
    <source>
        <dbReference type="ARBA" id="ARBA00004202"/>
    </source>
</evidence>
<dbReference type="eggNOG" id="COG1101">
    <property type="taxonomic scope" value="Bacteria"/>
</dbReference>
<dbReference type="EMBL" id="AHYR01000003">
    <property type="protein sequence ID" value="EOT43460.1"/>
    <property type="molecule type" value="Genomic_DNA"/>
</dbReference>
<protein>
    <submittedName>
        <fullName evidence="8">ABC transporter ATP-binding protein</fullName>
    </submittedName>
</protein>
<keyword evidence="6" id="KW-0472">Membrane</keyword>
<dbReference type="Gene3D" id="3.40.50.300">
    <property type="entry name" value="P-loop containing nucleotide triphosphate hydrolases"/>
    <property type="match status" value="1"/>
</dbReference>
<keyword evidence="4" id="KW-0547">Nucleotide-binding</keyword>
<proteinExistence type="predicted"/>
<gene>
    <name evidence="8" type="ORF">OMK_00815</name>
</gene>
<dbReference type="SUPFAM" id="SSF52540">
    <property type="entry name" value="P-loop containing nucleoside triphosphate hydrolases"/>
    <property type="match status" value="1"/>
</dbReference>
<dbReference type="InterPro" id="IPR017871">
    <property type="entry name" value="ABC_transporter-like_CS"/>
</dbReference>
<evidence type="ECO:0000256" key="3">
    <source>
        <dbReference type="ARBA" id="ARBA00022475"/>
    </source>
</evidence>
<dbReference type="PROSITE" id="PS50893">
    <property type="entry name" value="ABC_TRANSPORTER_2"/>
    <property type="match status" value="1"/>
</dbReference>
<dbReference type="Pfam" id="PF00005">
    <property type="entry name" value="ABC_tran"/>
    <property type="match status" value="1"/>
</dbReference>
<dbReference type="InterPro" id="IPR003593">
    <property type="entry name" value="AAA+_ATPase"/>
</dbReference>
<dbReference type="STRING" id="44009.RV01_GL000058"/>
<dbReference type="SMART" id="SM00382">
    <property type="entry name" value="AAA"/>
    <property type="match status" value="1"/>
</dbReference>
<dbReference type="InterPro" id="IPR003439">
    <property type="entry name" value="ABC_transporter-like_ATP-bd"/>
</dbReference>
<evidence type="ECO:0000313" key="8">
    <source>
        <dbReference type="EMBL" id="EOT43460.1"/>
    </source>
</evidence>
<evidence type="ECO:0000256" key="4">
    <source>
        <dbReference type="ARBA" id="ARBA00022741"/>
    </source>
</evidence>
<reference evidence="8 9" key="1">
    <citation type="submission" date="2013-03" db="EMBL/GenBank/DDBJ databases">
        <title>The Genome Sequence of Enterococcus dispar ATCC_51266 (Illumina only assembly).</title>
        <authorList>
            <consortium name="The Broad Institute Genomics Platform"/>
            <consortium name="The Broad Institute Genome Sequencing Center for Infectious Disease"/>
            <person name="Earl A."/>
            <person name="Russ C."/>
            <person name="Gilmore M."/>
            <person name="Surin D."/>
            <person name="Walker B."/>
            <person name="Young S."/>
            <person name="Zeng Q."/>
            <person name="Gargeya S."/>
            <person name="Fitzgerald M."/>
            <person name="Haas B."/>
            <person name="Abouelleil A."/>
            <person name="Allen A.W."/>
            <person name="Alvarado L."/>
            <person name="Arachchi H.M."/>
            <person name="Berlin A.M."/>
            <person name="Chapman S.B."/>
            <person name="Gainer-Dewar J."/>
            <person name="Goldberg J."/>
            <person name="Griggs A."/>
            <person name="Gujja S."/>
            <person name="Hansen M."/>
            <person name="Howarth C."/>
            <person name="Imamovic A."/>
            <person name="Ireland A."/>
            <person name="Larimer J."/>
            <person name="McCowan C."/>
            <person name="Murphy C."/>
            <person name="Pearson M."/>
            <person name="Poon T.W."/>
            <person name="Priest M."/>
            <person name="Roberts A."/>
            <person name="Saif S."/>
            <person name="Shea T."/>
            <person name="Sisk P."/>
            <person name="Sykes S."/>
            <person name="Wortman J."/>
            <person name="Nusbaum C."/>
            <person name="Birren B."/>
        </authorList>
    </citation>
    <scope>NUCLEOTIDE SEQUENCE [LARGE SCALE GENOMIC DNA]</scope>
    <source>
        <strain evidence="8 9">ATCC 51266</strain>
    </source>
</reference>
<evidence type="ECO:0000256" key="5">
    <source>
        <dbReference type="ARBA" id="ARBA00022840"/>
    </source>
</evidence>
<accession>S0KR43</accession>
<dbReference type="HOGENOM" id="CLU_000604_1_22_9"/>
<dbReference type="RefSeq" id="WP_016171998.1">
    <property type="nucleotide sequence ID" value="NZ_ASWK01000001.1"/>
</dbReference>
<organism evidence="8 9">
    <name type="scientific">Enterococcus dispar ATCC 51266</name>
    <dbReference type="NCBI Taxonomy" id="1139219"/>
    <lineage>
        <taxon>Bacteria</taxon>
        <taxon>Bacillati</taxon>
        <taxon>Bacillota</taxon>
        <taxon>Bacilli</taxon>
        <taxon>Lactobacillales</taxon>
        <taxon>Enterococcaceae</taxon>
        <taxon>Enterococcus</taxon>
    </lineage>
</organism>
<keyword evidence="5 8" id="KW-0067">ATP-binding</keyword>
<comment type="caution">
    <text evidence="8">The sequence shown here is derived from an EMBL/GenBank/DDBJ whole genome shotgun (WGS) entry which is preliminary data.</text>
</comment>
<comment type="subcellular location">
    <subcellularLocation>
        <location evidence="1">Cell membrane</location>
        <topology evidence="1">Peripheral membrane protein</topology>
    </subcellularLocation>
</comment>
<dbReference type="PROSITE" id="PS00211">
    <property type="entry name" value="ABC_TRANSPORTER_1"/>
    <property type="match status" value="1"/>
</dbReference>
<dbReference type="InterPro" id="IPR027417">
    <property type="entry name" value="P-loop_NTPase"/>
</dbReference>
<keyword evidence="2" id="KW-0813">Transport</keyword>
<dbReference type="PANTHER" id="PTHR42788:SF7">
    <property type="entry name" value="NITRATE ABC TRANSPORTER ATP-BINDING PROTEIN"/>
    <property type="match status" value="1"/>
</dbReference>
<evidence type="ECO:0000256" key="6">
    <source>
        <dbReference type="ARBA" id="ARBA00023136"/>
    </source>
</evidence>
<sequence>MSVLTIKKAVKKIKNGVNDERIILNNVSLTLNSGDFVTIVGGNGAGKSTLFNTVTGTHFLNSGQVFLKDENVTGYGEEKRAKYLGRVFQDPKMGTAPRMTVAENLLLAERRGQKRTLRPRKLNERKEFFKALCGKVGNGLEDQLDTPTGHLSGGQRQALSLLMATIQRPELLLLDEHTAALDPKTSKNIMALTNDLVKENNLTCMMITHQMEDALKYGNRLLLLKKGEIVKDLDQIEKAKLTLSDLLLFFEEEL</sequence>